<sequence>MEVYYQADVDNLVVYDRESNTLAAGNEKGEIQSYFRPEATGVSGVYRPYVDERDARGLLIPLKGKAERAATSETPVELVRQALDRYATVIGETETHMNALEVKGCYTARAPYCSKYLLGYLLDHYETKETDLSSARTEYEQLNRRLAAFEARGGTLFREQVYAELQFFVENYWRVAASVASLEPYLTEAEHDLNERDALEILMIEMAKDHDLTELKIQVDALEELHRDIYYFEYEFRDAGIYAATAADYYPEQFWWRHPRK</sequence>
<dbReference type="AlphaFoldDB" id="A0A8A3S3N4"/>
<dbReference type="Proteomes" id="UP001042704">
    <property type="component" value="Chromosome"/>
</dbReference>
<dbReference type="KEGG" id="maqe:RJ40_01525"/>
<dbReference type="EMBL" id="CP036172">
    <property type="protein sequence ID" value="QSZ66270.1"/>
    <property type="molecule type" value="Genomic_DNA"/>
</dbReference>
<protein>
    <submittedName>
        <fullName evidence="2">Uncharacterized protein</fullName>
    </submittedName>
</protein>
<reference evidence="2" key="1">
    <citation type="journal article" date="2001" name="Int. J. Syst. Evol. Microbiol.">
        <title>Methanofollis aquaemaris sp. nov., a methanogen isolated from an aquaculture fish pond.</title>
        <authorList>
            <person name="Lai M.C."/>
            <person name="Chen S.C."/>
        </authorList>
    </citation>
    <scope>NUCLEOTIDE SEQUENCE</scope>
    <source>
        <strain evidence="2">N2F9704</strain>
    </source>
</reference>
<evidence type="ECO:0000256" key="1">
    <source>
        <dbReference type="SAM" id="Coils"/>
    </source>
</evidence>
<organism evidence="2 3">
    <name type="scientific">Methanofollis aquaemaris</name>
    <dbReference type="NCBI Taxonomy" id="126734"/>
    <lineage>
        <taxon>Archaea</taxon>
        <taxon>Methanobacteriati</taxon>
        <taxon>Methanobacteriota</taxon>
        <taxon>Stenosarchaea group</taxon>
        <taxon>Methanomicrobia</taxon>
        <taxon>Methanomicrobiales</taxon>
        <taxon>Methanomicrobiaceae</taxon>
        <taxon>Methanofollis</taxon>
    </lineage>
</organism>
<dbReference type="GeneID" id="76422995"/>
<accession>A0A8A3S3N4</accession>
<evidence type="ECO:0000313" key="2">
    <source>
        <dbReference type="EMBL" id="QSZ66270.1"/>
    </source>
</evidence>
<proteinExistence type="predicted"/>
<dbReference type="RefSeq" id="WP_265581592.1">
    <property type="nucleotide sequence ID" value="NZ_CP036172.1"/>
</dbReference>
<gene>
    <name evidence="2" type="ORF">RJ40_01525</name>
</gene>
<keyword evidence="3" id="KW-1185">Reference proteome</keyword>
<keyword evidence="1" id="KW-0175">Coiled coil</keyword>
<name>A0A8A3S3N4_9EURY</name>
<reference evidence="2" key="2">
    <citation type="submission" date="2019-02" db="EMBL/GenBank/DDBJ databases">
        <authorList>
            <person name="Chen S.-C."/>
            <person name="Chien H.-H."/>
            <person name="Lai M.-C."/>
        </authorList>
    </citation>
    <scope>NUCLEOTIDE SEQUENCE</scope>
    <source>
        <strain evidence="2">N2F9704</strain>
    </source>
</reference>
<feature type="coiled-coil region" evidence="1">
    <location>
        <begin position="125"/>
        <end position="152"/>
    </location>
</feature>
<evidence type="ECO:0000313" key="3">
    <source>
        <dbReference type="Proteomes" id="UP001042704"/>
    </source>
</evidence>